<dbReference type="InterPro" id="IPR018076">
    <property type="entry name" value="T2SS_GspF_dom"/>
</dbReference>
<feature type="transmembrane region" description="Helical" evidence="6">
    <location>
        <begin position="221"/>
        <end position="241"/>
    </location>
</feature>
<gene>
    <name evidence="8" type="ORF">IAB71_08695</name>
</gene>
<comment type="caution">
    <text evidence="8">The sequence shown here is derived from an EMBL/GenBank/DDBJ whole genome shotgun (WGS) entry which is preliminary data.</text>
</comment>
<keyword evidence="4 6" id="KW-1133">Transmembrane helix</keyword>
<evidence type="ECO:0000313" key="9">
    <source>
        <dbReference type="Proteomes" id="UP000824169"/>
    </source>
</evidence>
<feature type="transmembrane region" description="Helical" evidence="6">
    <location>
        <begin position="28"/>
        <end position="55"/>
    </location>
</feature>
<feature type="transmembrane region" description="Helical" evidence="6">
    <location>
        <begin position="195"/>
        <end position="215"/>
    </location>
</feature>
<evidence type="ECO:0000256" key="3">
    <source>
        <dbReference type="ARBA" id="ARBA00022692"/>
    </source>
</evidence>
<dbReference type="AlphaFoldDB" id="A0A9D1P4D5"/>
<dbReference type="PANTHER" id="PTHR35007">
    <property type="entry name" value="INTEGRAL MEMBRANE PROTEIN-RELATED"/>
    <property type="match status" value="1"/>
</dbReference>
<evidence type="ECO:0000259" key="7">
    <source>
        <dbReference type="Pfam" id="PF00482"/>
    </source>
</evidence>
<reference evidence="8" key="2">
    <citation type="journal article" date="2021" name="PeerJ">
        <title>Extensive microbial diversity within the chicken gut microbiome revealed by metagenomics and culture.</title>
        <authorList>
            <person name="Gilroy R."/>
            <person name="Ravi A."/>
            <person name="Getino M."/>
            <person name="Pursley I."/>
            <person name="Horton D.L."/>
            <person name="Alikhan N.F."/>
            <person name="Baker D."/>
            <person name="Gharbi K."/>
            <person name="Hall N."/>
            <person name="Watson M."/>
            <person name="Adriaenssens E.M."/>
            <person name="Foster-Nyarko E."/>
            <person name="Jarju S."/>
            <person name="Secka A."/>
            <person name="Antonio M."/>
            <person name="Oren A."/>
            <person name="Chaudhuri R.R."/>
            <person name="La Ragione R."/>
            <person name="Hildebrand F."/>
            <person name="Pallen M.J."/>
        </authorList>
    </citation>
    <scope>NUCLEOTIDE SEQUENCE</scope>
    <source>
        <strain evidence="8">CHK188-20938</strain>
    </source>
</reference>
<evidence type="ECO:0000256" key="5">
    <source>
        <dbReference type="ARBA" id="ARBA00023136"/>
    </source>
</evidence>
<dbReference type="PANTHER" id="PTHR35007:SF1">
    <property type="entry name" value="PILUS ASSEMBLY PROTEIN"/>
    <property type="match status" value="1"/>
</dbReference>
<accession>A0A9D1P4D5</accession>
<dbReference type="GO" id="GO:0005886">
    <property type="term" value="C:plasma membrane"/>
    <property type="evidence" value="ECO:0007669"/>
    <property type="project" value="UniProtKB-SubCell"/>
</dbReference>
<keyword evidence="5 6" id="KW-0472">Membrane</keyword>
<keyword evidence="2" id="KW-1003">Cell membrane</keyword>
<evidence type="ECO:0000256" key="2">
    <source>
        <dbReference type="ARBA" id="ARBA00022475"/>
    </source>
</evidence>
<evidence type="ECO:0000256" key="4">
    <source>
        <dbReference type="ARBA" id="ARBA00022989"/>
    </source>
</evidence>
<evidence type="ECO:0000256" key="1">
    <source>
        <dbReference type="ARBA" id="ARBA00004651"/>
    </source>
</evidence>
<dbReference type="EMBL" id="DVOO01000027">
    <property type="protein sequence ID" value="HIV25832.1"/>
    <property type="molecule type" value="Genomic_DNA"/>
</dbReference>
<evidence type="ECO:0000256" key="6">
    <source>
        <dbReference type="SAM" id="Phobius"/>
    </source>
</evidence>
<dbReference type="Pfam" id="PF00482">
    <property type="entry name" value="T2SSF"/>
    <property type="match status" value="1"/>
</dbReference>
<dbReference type="Proteomes" id="UP000824169">
    <property type="component" value="Unassembled WGS sequence"/>
</dbReference>
<comment type="subcellular location">
    <subcellularLocation>
        <location evidence="1">Cell membrane</location>
        <topology evidence="1">Multi-pass membrane protein</topology>
    </subcellularLocation>
</comment>
<sequence>MEKGKIQYDRYRFSALQWLRYLTEGSGLGIFVVWLCYHAPPAIPAAVPIAVWYAAEKRRQMKEERKKRLGYHFKDFLASLHTALTAGYSVEKGVAEAWKDVRGLYGEGDELAAELRRMTAQLSLQIPVETLFAELGERSGVEDIKNFAEVLAIAKRTGGRMDQILEEAGRTIRERIDTEQEIEAAQAARRYEQQIMSLVPVGIILYLRFSFHGFVEQMYGNLPGVLIMSICLAIYLCAFWLGKRIVRIQV</sequence>
<name>A0A9D1P4D5_9FIRM</name>
<reference evidence="8" key="1">
    <citation type="submission" date="2020-10" db="EMBL/GenBank/DDBJ databases">
        <authorList>
            <person name="Gilroy R."/>
        </authorList>
    </citation>
    <scope>NUCLEOTIDE SEQUENCE</scope>
    <source>
        <strain evidence="8">CHK188-20938</strain>
    </source>
</reference>
<keyword evidence="3 6" id="KW-0812">Transmembrane</keyword>
<evidence type="ECO:0000313" key="8">
    <source>
        <dbReference type="EMBL" id="HIV25832.1"/>
    </source>
</evidence>
<feature type="domain" description="Type II secretion system protein GspF" evidence="7">
    <location>
        <begin position="76"/>
        <end position="206"/>
    </location>
</feature>
<protein>
    <submittedName>
        <fullName evidence="8">Type II secretion system F family protein</fullName>
    </submittedName>
</protein>
<proteinExistence type="predicted"/>
<organism evidence="8 9">
    <name type="scientific">Candidatus Scatomonas pullistercoris</name>
    <dbReference type="NCBI Taxonomy" id="2840920"/>
    <lineage>
        <taxon>Bacteria</taxon>
        <taxon>Bacillati</taxon>
        <taxon>Bacillota</taxon>
        <taxon>Clostridia</taxon>
        <taxon>Lachnospirales</taxon>
        <taxon>Lachnospiraceae</taxon>
        <taxon>Lachnospiraceae incertae sedis</taxon>
        <taxon>Candidatus Scatomonas</taxon>
    </lineage>
</organism>